<dbReference type="Proteomes" id="UP000237144">
    <property type="component" value="Unassembled WGS sequence"/>
</dbReference>
<feature type="region of interest" description="Disordered" evidence="2">
    <location>
        <begin position="912"/>
        <end position="936"/>
    </location>
</feature>
<feature type="region of interest" description="Disordered" evidence="2">
    <location>
        <begin position="2245"/>
        <end position="2279"/>
    </location>
</feature>
<evidence type="ECO:0000256" key="2">
    <source>
        <dbReference type="SAM" id="MobiDB-lite"/>
    </source>
</evidence>
<keyword evidence="3" id="KW-1133">Transmembrane helix</keyword>
<protein>
    <submittedName>
        <fullName evidence="7">Uncharacterized protein</fullName>
    </submittedName>
</protein>
<feature type="region of interest" description="Disordered" evidence="2">
    <location>
        <begin position="1007"/>
        <end position="1038"/>
    </location>
</feature>
<feature type="region of interest" description="Disordered" evidence="2">
    <location>
        <begin position="697"/>
        <end position="716"/>
    </location>
</feature>
<keyword evidence="3" id="KW-0472">Membrane</keyword>
<dbReference type="InterPro" id="IPR019449">
    <property type="entry name" value="FMP27_WPPW_RBG"/>
</dbReference>
<reference evidence="7 8" key="1">
    <citation type="journal article" date="2018" name="Front. Microbiol.">
        <title>Prospects for Fungal Bioremediation of Acidic Radioactive Waste Sites: Characterization and Genome Sequence of Rhodotorula taiwanensis MD1149.</title>
        <authorList>
            <person name="Tkavc R."/>
            <person name="Matrosova V.Y."/>
            <person name="Grichenko O.E."/>
            <person name="Gostincar C."/>
            <person name="Volpe R.P."/>
            <person name="Klimenkova P."/>
            <person name="Gaidamakova E.K."/>
            <person name="Zhou C.E."/>
            <person name="Stewart B.J."/>
            <person name="Lyman M.G."/>
            <person name="Malfatti S.A."/>
            <person name="Rubinfeld B."/>
            <person name="Courtot M."/>
            <person name="Singh J."/>
            <person name="Dalgard C.L."/>
            <person name="Hamilton T."/>
            <person name="Frey K.G."/>
            <person name="Gunde-Cimerman N."/>
            <person name="Dugan L."/>
            <person name="Daly M.J."/>
        </authorList>
    </citation>
    <scope>NUCLEOTIDE SEQUENCE [LARGE SCALE GENOMIC DNA]</scope>
    <source>
        <strain evidence="7 8">MD1149</strain>
    </source>
</reference>
<feature type="region of interest" description="Disordered" evidence="2">
    <location>
        <begin position="1285"/>
        <end position="1305"/>
    </location>
</feature>
<dbReference type="Pfam" id="PF10344">
    <property type="entry name" value="Hobbit"/>
    <property type="match status" value="1"/>
</dbReference>
<dbReference type="PANTHER" id="PTHR15678">
    <property type="entry name" value="ANTIGEN MLAA-22-RELATED"/>
    <property type="match status" value="1"/>
</dbReference>
<feature type="region of interest" description="Disordered" evidence="2">
    <location>
        <begin position="153"/>
        <end position="204"/>
    </location>
</feature>
<feature type="region of interest" description="Disordered" evidence="2">
    <location>
        <begin position="1503"/>
        <end position="1537"/>
    </location>
</feature>
<comment type="caution">
    <text evidence="7">The sequence shown here is derived from an EMBL/GenBank/DDBJ whole genome shotgun (WGS) entry which is preliminary data.</text>
</comment>
<evidence type="ECO:0000259" key="5">
    <source>
        <dbReference type="SMART" id="SM01215"/>
    </source>
</evidence>
<accession>A0A2S5BF64</accession>
<feature type="region of interest" description="Disordered" evidence="2">
    <location>
        <begin position="3247"/>
        <end position="3395"/>
    </location>
</feature>
<dbReference type="OrthoDB" id="1562405at2759"/>
<gene>
    <name evidence="7" type="ORF">BMF94_1474</name>
</gene>
<dbReference type="PANTHER" id="PTHR15678:SF6">
    <property type="entry name" value="BRIDGE-LIKE LIPID TRANSFER PROTEIN FAMILY MEMBER 2"/>
    <property type="match status" value="1"/>
</dbReference>
<dbReference type="STRING" id="741276.A0A2S5BF64"/>
<feature type="region of interest" description="Disordered" evidence="2">
    <location>
        <begin position="2340"/>
        <end position="2376"/>
    </location>
</feature>
<dbReference type="InterPro" id="IPR019415">
    <property type="entry name" value="FMP27_SW_RBG"/>
</dbReference>
<proteinExistence type="predicted"/>
<feature type="region of interest" description="Disordered" evidence="2">
    <location>
        <begin position="344"/>
        <end position="374"/>
    </location>
</feature>
<dbReference type="InterPro" id="IPR019441">
    <property type="entry name" value="FMP27/BLTP2/Hobbit_GFWDK_RBG"/>
</dbReference>
<evidence type="ECO:0000313" key="7">
    <source>
        <dbReference type="EMBL" id="POY75404.1"/>
    </source>
</evidence>
<name>A0A2S5BF64_9BASI</name>
<feature type="compositionally biased region" description="Low complexity" evidence="2">
    <location>
        <begin position="174"/>
        <end position="202"/>
    </location>
</feature>
<evidence type="ECO:0000259" key="6">
    <source>
        <dbReference type="SMART" id="SM01216"/>
    </source>
</evidence>
<feature type="compositionally biased region" description="Polar residues" evidence="2">
    <location>
        <begin position="738"/>
        <end position="749"/>
    </location>
</feature>
<feature type="compositionally biased region" description="Acidic residues" evidence="2">
    <location>
        <begin position="752"/>
        <end position="765"/>
    </location>
</feature>
<evidence type="ECO:0000256" key="3">
    <source>
        <dbReference type="SAM" id="Phobius"/>
    </source>
</evidence>
<feature type="region of interest" description="Disordered" evidence="2">
    <location>
        <begin position="808"/>
        <end position="863"/>
    </location>
</feature>
<feature type="region of interest" description="Disordered" evidence="2">
    <location>
        <begin position="2945"/>
        <end position="2990"/>
    </location>
</feature>
<feature type="compositionally biased region" description="Low complexity" evidence="2">
    <location>
        <begin position="3314"/>
        <end position="3330"/>
    </location>
</feature>
<evidence type="ECO:0000256" key="1">
    <source>
        <dbReference type="SAM" id="Coils"/>
    </source>
</evidence>
<feature type="region of interest" description="Disordered" evidence="2">
    <location>
        <begin position="738"/>
        <end position="765"/>
    </location>
</feature>
<dbReference type="SMART" id="SM01216">
    <property type="entry name" value="Fmp27_WPPW"/>
    <property type="match status" value="1"/>
</dbReference>
<feature type="compositionally biased region" description="Basic and acidic residues" evidence="2">
    <location>
        <begin position="2344"/>
        <end position="2356"/>
    </location>
</feature>
<dbReference type="EMBL" id="PJQD01000015">
    <property type="protein sequence ID" value="POY75404.1"/>
    <property type="molecule type" value="Genomic_DNA"/>
</dbReference>
<dbReference type="SMART" id="SM01215">
    <property type="entry name" value="Fmp27_SW"/>
    <property type="match status" value="1"/>
</dbReference>
<feature type="compositionally biased region" description="Low complexity" evidence="2">
    <location>
        <begin position="2969"/>
        <end position="2989"/>
    </location>
</feature>
<organism evidence="7 8">
    <name type="scientific">Rhodotorula taiwanensis</name>
    <dbReference type="NCBI Taxonomy" id="741276"/>
    <lineage>
        <taxon>Eukaryota</taxon>
        <taxon>Fungi</taxon>
        <taxon>Dikarya</taxon>
        <taxon>Basidiomycota</taxon>
        <taxon>Pucciniomycotina</taxon>
        <taxon>Microbotryomycetes</taxon>
        <taxon>Sporidiobolales</taxon>
        <taxon>Sporidiobolaceae</taxon>
        <taxon>Rhodotorula</taxon>
    </lineage>
</organism>
<evidence type="ECO:0000259" key="4">
    <source>
        <dbReference type="SMART" id="SM01214"/>
    </source>
</evidence>
<feature type="domain" description="FMP27/BLTP2/Hobbit GFWDK motif-containing RBG unit" evidence="4">
    <location>
        <begin position="1661"/>
        <end position="1816"/>
    </location>
</feature>
<feature type="region of interest" description="Disordered" evidence="2">
    <location>
        <begin position="2441"/>
        <end position="2476"/>
    </location>
</feature>
<keyword evidence="8" id="KW-1185">Reference proteome</keyword>
<feature type="coiled-coil region" evidence="1">
    <location>
        <begin position="2285"/>
        <end position="2335"/>
    </location>
</feature>
<dbReference type="InterPro" id="IPR045167">
    <property type="entry name" value="Hobbit"/>
</dbReference>
<feature type="compositionally biased region" description="Polar residues" evidence="2">
    <location>
        <begin position="3295"/>
        <end position="3313"/>
    </location>
</feature>
<keyword evidence="1" id="KW-0175">Coiled coil</keyword>
<feature type="compositionally biased region" description="Low complexity" evidence="2">
    <location>
        <begin position="3342"/>
        <end position="3361"/>
    </location>
</feature>
<feature type="domain" description="FMP27 WPPW motif-containing RBG unit" evidence="6">
    <location>
        <begin position="2111"/>
        <end position="2622"/>
    </location>
</feature>
<sequence>MALLRWAVSTAVVLVAWLPTLLVYFGLLLLALHYLVPSALRAWFLPAHLRIGHFSLSAVHDVVYEPPRFNGEVKVRIGSVGFVRWNGSAAQRHWASLVVVGGGAGLQGVKEGLRNAGRKAMKATDRDKDRCWFLLRCQDIRVDVSERGLEMLLSGGRDGSTKRPRHLATHGDRAPSGPASATSEPPSTSSHSDSTSSTSSSSRNPLRAYLSRLGLQRFLVYFALQVSFTVSIDRIAKIRGVVCAGGEVIATATKEDLLDELKRSTTARGNKKRDGAIEAKGMREQEARAWIRMSRVKVTPFDSAADADQGGGDEPTAALEMLDPLVVRIAAPLVSVPERLATGPCENGASNMPPPMSPASGPEANDAERPAPSTIYDGRRWTLRRGGVRLAIEFGGEGGPFESEHPSSTDAGVTLKQRKNPHAAVLVGLAAQGRTRLEREKLKEEEMRGLGRVAKTVDAGVHVRMQELVQIVDTFKVISERVKPRGDGARTQNDKAFDDGKPSPLVFLDSLSLEMPSFLFTAQHKIPPVVLSSDEAAPPGSPSRPPRHRLPQEIAFALLVRGVSAVVEIDRHSREVRKDHREWLGRERQVSWRIGAEWKEIEGRVKLDGCEEDALRGGGKALSISASRLDFTSTWIPPFLVPHAKQTPLLPAQRLEAPHHNDSIVLMEVFLGEIRGQALYKTVDAAIRLFKARSNAAKKTKSTTESGPDKVKSGKISGLPQLVGAAVTAGMELRIQAPRQTDSPTSSPGAESVEDPFVEAGDPDDPFFRTWSAPEVLCLSFPSGQMTFGGEYVDRSVRRSEIDRRAAKRAAKQRRQSSAASRVRAQDFEVTDEEQVSPQKADRPTQALEDEYGVPPPPPLKNDYLKRRIEAEKVPANFVKDLDNYGVEYRAHFSLNADIMNVYILAKHDDRAGEEGSDGEIDAMDSNGSLPRPPSDPVRLDILAIGPLELQSKISMLGDDKTTPMHPQLDLQMSRGRHNFLLETAQVDLWRPVVMSCIRDLLGSLSAASHASGPGQSPSRPADHSEPENGSAHSPMQPIVNRLPADHKVHLALASFDMRIAGTDPKVDARSCRGIAVHSGPLVLQYILQRKHEPVETIDCATRSSLQLPEDIRLEANALVNAASDPEPRIALVKVEVSDVEVDPVIDARASAGRKRYPGRRGDGRGQDVDYGWETHGRDELLGRAKRSRRDIVPPRFDAEDAANEEEKQAERGLIVWPRLAVRIRLQGRSAPAGKQSEPDSIAPLDEVFVHLETTSLELRLELFSIYLCLVAFSSLRRLRSSSDAASAAKSEKRSGSTPARPRPLVTVRGDCRDLHIWPTLPHDTHLYMNLSRVRFEHDRADGLVVVWDTSMLAGQSATAPGRWEDVVQLRGTEFRMRPVRDNDGYHPFVLSLASESARLRIPFRYVFARIIDNTASLVKGTKQLIYEHVKGGIGTIIEPHAEKAKKLPQIELRVGLFAVELQDDPFETKLNIIWRAGGEEQAARLDRDAAFAAKAAAVGRAEDRAAAGNESSESEDGGGPGRVPQVGARHSVSTEDAHRGLAAYNSSSWIKRVRSAAAEQSRREEILADKLYGARDPKSRRRGRLPIDLAPVPKSAPLGRATFHGLSLVVSKPSFGDGEGPLADYLHDVGNGLPRDSTFSLLIPVHLSWKMEEARFQLRDYPLPLMHVPRGGEGQRYSWVAETDLVIAEETSGPESVRRVPCAVIPQHVFAGQGAPYTIVVPRSAMPTKTYMRPTVTITSALPVRFGWGNSISPAISDVARVLDTFTKAPPDPSPRIGFWDKVRLQFHYQPRFIFPGDRASVFFHLKGSRNPYALTGFGAGFAKAWKGNVEFRLGLPNPDYEFFQVISDEYVLGIPNLRDYIDTAATGNHSADPAEERDNLSAYAASTISDDQYDAATDTSGEPAPDERGLWIKICAKCNNGVRWGMGMKLERTCRDGDCHGDECRGKPLFDRCCRFFDFIPHWKVHTKTADAIGPHGELTDSYAGFRSDFVHFSLSLTSPCDLSLPNRPDSPKSDTERHLDGRNGYNSFHFTPVAIIHFKRWWKLFDSSMSLPIRTGRLFPSAQAPSPKFGRHCATIKYRFSLAPLFISHTYRQSTWEEWRQGETSVLGLKGKIGRFNVDLHQRLQEMVIWRPEMSESKHVKHKVFYMAEADLDSVDLRAVMAMFDEPEKAQFAPPEAADAEEAAPKLSFDQYLARDDEQEWVNVDDFRDSVANWPYAGAPRVHLLPFMTCPRFTYYRHQDALTPPVDQDSPPDGTGCGTSPERPKSKFGSEPSHTCLMGSATDTIMVQIRQAQMRLEELDEQVTDAEPGPRREEIELRIRAIRRIIQRLEEVRRNTQPNLDRCEASEKQHSHAETGPNPAHDDEDLGGPGSLPHITNALFEEWGQWENRYMVHSPLVHVSNHTREVLLKYYYSHRERKGLIYYASASVLRFLRDMAERHDHQARRSNSRRKSTRRSSTSGQRDPSKPLKSNPTADANRLLDELIDHVAGGVAANEEEEDDADGDRHRFGDHLIIDPDAAQDALPAAFESSPSHLCMFITPQISLKSEIDEKSNLIISAFRAQVKVYHVIDTRITDDPVNSDVLHQTFARLDGLQVFYPRTQLESGSRERQRSFVPIETLIDLRVEPWGFDRVISRSSAALRYDKFNQLRLGSKRNLHEDSVGAGPKLESHFHTSTDRVSFECQKVSLSANPEHFAAIFNVVTDLVLYSDPQRKSKDARVEALVFTRDFSRVREVLQTVASLQEQLRNHAYLEQEFQVHLDELDDEGMVELLLTRIEFLRLAEELRFVVEAFTRAQDLQGKKPTSKRTGLQLEARAAELTWHMLDKQDVPFAKFSVLGAEFSWISKQDGSATNRMVVRDLRALNSSPDQIFAEIVSKAENFGEDHPLAKVDIFGAAVWNSLNPVGGIAIIERFELHLHPVRLQLEHRIGKKILDYVFSEREQQRANREDDGRSDDDEGDVADDASSRRSGSPRWSSSPASRSVDSLRVSPSQAQLSLRSGASSDLLSSRASIRSQEERLRKAIAPEAATADVREEGLDADEMRRRAKTNRTFVFVEISSTVLCLTYRSEKEDKSSLPNVYNVTYTTPLIRFRSKTWSYLDLLDDIKRDMIRSVWQQKGQLIGQFLSKTHRRLPMADKRSAAKQAVQASFRARIKSMKARTGTGIVSAQEDALDAGIAPTAKADDPLVDFGASAYRDSLGSNDKTESLPDLDAVIHNSEADEIPDEDLPFDIAAVNLINPQVAYHDEDESFSGRPTSRHRERNEPIQRLTDAPVVQEPEQLEPDSPDGRPRSDGSPSLSPTLQRFGSPSMPTSDGTSSTERSSGDSSESAVPRGVFPNHMRLSSYSSTRSMSSTSSATRSAGLPAPQHGHVQRHGPSKMSDSEKARLLLGRSLD</sequence>
<feature type="transmembrane region" description="Helical" evidence="3">
    <location>
        <begin position="12"/>
        <end position="36"/>
    </location>
</feature>
<dbReference type="SMART" id="SM01214">
    <property type="entry name" value="Fmp27_GFWDK"/>
    <property type="match status" value="1"/>
</dbReference>
<feature type="compositionally biased region" description="Basic residues" evidence="2">
    <location>
        <begin position="2444"/>
        <end position="2457"/>
    </location>
</feature>
<feature type="compositionally biased region" description="Acidic residues" evidence="2">
    <location>
        <begin position="2953"/>
        <end position="2964"/>
    </location>
</feature>
<keyword evidence="3" id="KW-0812">Transmembrane</keyword>
<evidence type="ECO:0000313" key="8">
    <source>
        <dbReference type="Proteomes" id="UP000237144"/>
    </source>
</evidence>
<feature type="domain" description="FMP27 SW motif-containing RBG unit" evidence="5">
    <location>
        <begin position="1537"/>
        <end position="1643"/>
    </location>
</feature>